<dbReference type="EMBL" id="CP108110">
    <property type="protein sequence ID" value="WUQ87469.1"/>
    <property type="molecule type" value="Genomic_DNA"/>
</dbReference>
<gene>
    <name evidence="2" type="ORF">OHA16_33585</name>
</gene>
<evidence type="ECO:0000313" key="2">
    <source>
        <dbReference type="EMBL" id="WUQ87469.1"/>
    </source>
</evidence>
<accession>A0ABZ1UB65</accession>
<reference evidence="2" key="1">
    <citation type="submission" date="2022-10" db="EMBL/GenBank/DDBJ databases">
        <title>The complete genomes of actinobacterial strains from the NBC collection.</title>
        <authorList>
            <person name="Joergensen T.S."/>
            <person name="Alvarez Arevalo M."/>
            <person name="Sterndorff E.B."/>
            <person name="Faurdal D."/>
            <person name="Vuksanovic O."/>
            <person name="Mourched A.-S."/>
            <person name="Charusanti P."/>
            <person name="Shaw S."/>
            <person name="Blin K."/>
            <person name="Weber T."/>
        </authorList>
    </citation>
    <scope>NUCLEOTIDE SEQUENCE</scope>
    <source>
        <strain evidence="2">NBC_00222</strain>
    </source>
</reference>
<dbReference type="RefSeq" id="WP_328958028.1">
    <property type="nucleotide sequence ID" value="NZ_CP108110.1"/>
</dbReference>
<feature type="domain" description="N-acetyltransferase" evidence="1">
    <location>
        <begin position="125"/>
        <end position="179"/>
    </location>
</feature>
<dbReference type="InterPro" id="IPR016181">
    <property type="entry name" value="Acyl_CoA_acyltransferase"/>
</dbReference>
<dbReference type="Gene3D" id="3.40.630.30">
    <property type="match status" value="1"/>
</dbReference>
<evidence type="ECO:0000313" key="3">
    <source>
        <dbReference type="Proteomes" id="UP001432222"/>
    </source>
</evidence>
<keyword evidence="2" id="KW-0012">Acyltransferase</keyword>
<evidence type="ECO:0000259" key="1">
    <source>
        <dbReference type="Pfam" id="PF13508"/>
    </source>
</evidence>
<keyword evidence="3" id="KW-1185">Reference proteome</keyword>
<dbReference type="Pfam" id="PF13508">
    <property type="entry name" value="Acetyltransf_7"/>
    <property type="match status" value="1"/>
</dbReference>
<sequence length="209" mass="22862">MNETAPHPPLPAIVPATPRQAGALAELIDTAFAHLALHHWLVPQAAAHRQVFPSWFRHHLDAALDHGTVHTTTDQSAVAVWLPGPTPESPGHSTLPAPCRPFAPRFHHFENVTRPAHFGMDKPHQELALLAVSPRRQGHGLGSALLHHHHAALDRAALPAYLVAPSGPARALYLRNGYQDCGNPVRLHAGCEPLHPMWRIPDTSSPRRH</sequence>
<organism evidence="2 3">
    <name type="scientific">Kitasatospora purpeofusca</name>
    <dbReference type="NCBI Taxonomy" id="67352"/>
    <lineage>
        <taxon>Bacteria</taxon>
        <taxon>Bacillati</taxon>
        <taxon>Actinomycetota</taxon>
        <taxon>Actinomycetes</taxon>
        <taxon>Kitasatosporales</taxon>
        <taxon>Streptomycetaceae</taxon>
        <taxon>Kitasatospora</taxon>
    </lineage>
</organism>
<dbReference type="EC" id="2.3.1.-" evidence="2"/>
<proteinExistence type="predicted"/>
<dbReference type="PANTHER" id="PTHR42791:SF1">
    <property type="entry name" value="N-ACETYLTRANSFERASE DOMAIN-CONTAINING PROTEIN"/>
    <property type="match status" value="1"/>
</dbReference>
<dbReference type="PANTHER" id="PTHR42791">
    <property type="entry name" value="GNAT FAMILY ACETYLTRANSFERASE"/>
    <property type="match status" value="1"/>
</dbReference>
<name>A0ABZ1UB65_9ACTN</name>
<protein>
    <submittedName>
        <fullName evidence="2">GNAT family N-acetyltransferase</fullName>
        <ecNumber evidence="2">2.3.1.-</ecNumber>
    </submittedName>
</protein>
<keyword evidence="2" id="KW-0808">Transferase</keyword>
<dbReference type="SUPFAM" id="SSF55729">
    <property type="entry name" value="Acyl-CoA N-acyltransferases (Nat)"/>
    <property type="match status" value="1"/>
</dbReference>
<dbReference type="Proteomes" id="UP001432222">
    <property type="component" value="Chromosome"/>
</dbReference>
<dbReference type="GO" id="GO:0016746">
    <property type="term" value="F:acyltransferase activity"/>
    <property type="evidence" value="ECO:0007669"/>
    <property type="project" value="UniProtKB-KW"/>
</dbReference>
<dbReference type="InterPro" id="IPR052523">
    <property type="entry name" value="Trichothecene_AcTrans"/>
</dbReference>
<dbReference type="InterPro" id="IPR000182">
    <property type="entry name" value="GNAT_dom"/>
</dbReference>